<dbReference type="AlphaFoldDB" id="A0A0S4QQ52"/>
<dbReference type="EMBL" id="FAOZ01000011">
    <property type="protein sequence ID" value="CUU57247.1"/>
    <property type="molecule type" value="Genomic_DNA"/>
</dbReference>
<keyword evidence="1" id="KW-1133">Transmembrane helix</keyword>
<feature type="chain" id="PRO_5039110923" evidence="2">
    <location>
        <begin position="23"/>
        <end position="119"/>
    </location>
</feature>
<organism evidence="3 4">
    <name type="scientific">Parafrankia irregularis</name>
    <dbReference type="NCBI Taxonomy" id="795642"/>
    <lineage>
        <taxon>Bacteria</taxon>
        <taxon>Bacillati</taxon>
        <taxon>Actinomycetota</taxon>
        <taxon>Actinomycetes</taxon>
        <taxon>Frankiales</taxon>
        <taxon>Frankiaceae</taxon>
        <taxon>Parafrankia</taxon>
    </lineage>
</organism>
<evidence type="ECO:0000313" key="3">
    <source>
        <dbReference type="EMBL" id="CUU57247.1"/>
    </source>
</evidence>
<keyword evidence="1" id="KW-0812">Transmembrane</keyword>
<keyword evidence="1" id="KW-0472">Membrane</keyword>
<keyword evidence="2" id="KW-0732">Signal</keyword>
<dbReference type="RefSeq" id="WP_091278383.1">
    <property type="nucleotide sequence ID" value="NZ_FAOZ01000011.1"/>
</dbReference>
<gene>
    <name evidence="3" type="ORF">Ga0074812_11183</name>
</gene>
<feature type="transmembrane region" description="Helical" evidence="1">
    <location>
        <begin position="29"/>
        <end position="49"/>
    </location>
</feature>
<accession>A0A0S4QQ52</accession>
<protein>
    <submittedName>
        <fullName evidence="3">Uncharacterized protein</fullName>
    </submittedName>
</protein>
<evidence type="ECO:0000256" key="2">
    <source>
        <dbReference type="SAM" id="SignalP"/>
    </source>
</evidence>
<feature type="signal peptide" evidence="2">
    <location>
        <begin position="1"/>
        <end position="22"/>
    </location>
</feature>
<proteinExistence type="predicted"/>
<sequence>MGIPLSLLLFAFGAVLAFAVNADPSGLDLTAVGVIFMIVSCVGLAVTLYRDQWRRRLVEESIDHGTPPPVSLDDAILVDPTMQVEAPPHQDPIHPGAGATIATGHEAAAARGDRFRPLR</sequence>
<evidence type="ECO:0000256" key="1">
    <source>
        <dbReference type="SAM" id="Phobius"/>
    </source>
</evidence>
<evidence type="ECO:0000313" key="4">
    <source>
        <dbReference type="Proteomes" id="UP000198802"/>
    </source>
</evidence>
<keyword evidence="4" id="KW-1185">Reference proteome</keyword>
<name>A0A0S4QQ52_9ACTN</name>
<reference evidence="4" key="1">
    <citation type="submission" date="2015-11" db="EMBL/GenBank/DDBJ databases">
        <authorList>
            <person name="Varghese N."/>
        </authorList>
    </citation>
    <scope>NUCLEOTIDE SEQUENCE [LARGE SCALE GENOMIC DNA]</scope>
    <source>
        <strain evidence="4">DSM 45899</strain>
    </source>
</reference>
<dbReference type="Proteomes" id="UP000198802">
    <property type="component" value="Unassembled WGS sequence"/>
</dbReference>